<protein>
    <recommendedName>
        <fullName evidence="3">Orc1-like AAA ATPase domain-containing protein</fullName>
    </recommendedName>
</protein>
<evidence type="ECO:0000313" key="2">
    <source>
        <dbReference type="Proteomes" id="UP000191901"/>
    </source>
</evidence>
<accession>A0A1Z3HM96</accession>
<dbReference type="OrthoDB" id="524603at2"/>
<dbReference type="STRING" id="1641165.XM38_23040"/>
<name>A0A1Z3HM96_9CYAN</name>
<dbReference type="SUPFAM" id="SSF52540">
    <property type="entry name" value="P-loop containing nucleoside triphosphate hydrolases"/>
    <property type="match status" value="1"/>
</dbReference>
<proteinExistence type="predicted"/>
<evidence type="ECO:0000313" key="1">
    <source>
        <dbReference type="EMBL" id="ASC71414.1"/>
    </source>
</evidence>
<gene>
    <name evidence="1" type="ORF">XM38_023660</name>
</gene>
<organism evidence="1 2">
    <name type="scientific">Halomicronema hongdechloris C2206</name>
    <dbReference type="NCBI Taxonomy" id="1641165"/>
    <lineage>
        <taxon>Bacteria</taxon>
        <taxon>Bacillati</taxon>
        <taxon>Cyanobacteriota</taxon>
        <taxon>Cyanophyceae</taxon>
        <taxon>Nodosilineales</taxon>
        <taxon>Nodosilineaceae</taxon>
        <taxon>Halomicronema</taxon>
    </lineage>
</organism>
<dbReference type="EMBL" id="CP021983">
    <property type="protein sequence ID" value="ASC71414.1"/>
    <property type="molecule type" value="Genomic_DNA"/>
</dbReference>
<dbReference type="RefSeq" id="WP_080813148.1">
    <property type="nucleotide sequence ID" value="NZ_CP021983.2"/>
</dbReference>
<keyword evidence="2" id="KW-1185">Reference proteome</keyword>
<dbReference type="InterPro" id="IPR027417">
    <property type="entry name" value="P-loop_NTPase"/>
</dbReference>
<sequence length="941" mass="110216">MSKQQDNPLPFVGRKAKINKFQENLERLNNNNHGCLIFNISGQAGIGKTELLEQFYKRTIDQRLPSAKTNFRLLNDSIISKYPREMQVVPAIMAQLAEELEKNRPNTFREFQKRYQIFCKCLQKLEASPNGVQWDQLLSKIAINTAISAAAQQFPFTELPLRGIDKDEIAKLLENWMGNILSNQYEAQLMREPLRLLSPLFLKGLNKLYRNHPIALFFDDYEQNDYGGNTFSPDQWLRDLLFKNRYGQRPKKLLIVIAGRQALNPLYWRSNRESNLLPFTLEPFTEAEVREYLSYKVKDLSYGKEALTRRILNYSDGFPLIVSILADQALNNHNSVIDPCEDAVRYILSDLDPVKDDHKRQLAVSAALSRRFDKETIEKIIDFDNKIDASKADFDWLIKRSFIVKIGLYRGYHRSVRKFMLRYLQQLNPSKYYDLHERLASHYSALILSLDLSCKEQYSHSTWWLYRLEWFYHRFCQTDQNLTDKNFEIFEVALEEFFKAFDFRVSTATHLAKTIRQAGEENQSLRLKQFGEALVELVKHYQREIKILIQKKHEYRKIILSSILIGQTFTNPVEISGHCNRTVKHIIEDLEDSQKVRSVLRIALSRNFDYVAFRVITKDNIVRDEEAEFIFRWLTQLPFVTLVPSISSCWEYNPLIRKFILRRYRKQSFKVCRYLHANLTSHYSNLVQGLDWNDINSWSNLTWQNHCLECLYHRLHSVYSTSQEFANNDFALGEFAKALKFQQSRVFEWAQTIQQVGEENMVSKLKNWGEKLVELIDYPQNLEQYRKLEKLISSSDLTNENHVSSIIKKLKEYLEPRNPDLVSDICYENNIIESLLDDLSRNSQGGGFITSNSLLNSSIGSIENPIDQRMIWRLEYLKKILSNNNPKSKLELQKILEIERKEFGKMTMGLAQDTSRGDISVFISSLMLAIAILASNEIDQH</sequence>
<evidence type="ECO:0008006" key="3">
    <source>
        <dbReference type="Google" id="ProtNLM"/>
    </source>
</evidence>
<dbReference type="Proteomes" id="UP000191901">
    <property type="component" value="Chromosome"/>
</dbReference>
<reference evidence="1 2" key="1">
    <citation type="journal article" date="2016" name="Biochim. Biophys. Acta">
        <title>Characterization of red-shifted phycobilisomes isolated from the chlorophyll f-containing cyanobacterium Halomicronema hongdechloris.</title>
        <authorList>
            <person name="Li Y."/>
            <person name="Lin Y."/>
            <person name="Garvey C.J."/>
            <person name="Birch D."/>
            <person name="Corkery R.W."/>
            <person name="Loughlin P.C."/>
            <person name="Scheer H."/>
            <person name="Willows R.D."/>
            <person name="Chen M."/>
        </authorList>
    </citation>
    <scope>NUCLEOTIDE SEQUENCE [LARGE SCALE GENOMIC DNA]</scope>
    <source>
        <strain evidence="1 2">C2206</strain>
    </source>
</reference>
<dbReference type="KEGG" id="hhg:XM38_023660"/>
<dbReference type="AlphaFoldDB" id="A0A1Z3HM96"/>
<dbReference type="Gene3D" id="3.40.50.300">
    <property type="entry name" value="P-loop containing nucleotide triphosphate hydrolases"/>
    <property type="match status" value="1"/>
</dbReference>